<dbReference type="Pfam" id="PF06151">
    <property type="entry name" value="Trehalose_recp"/>
    <property type="match status" value="1"/>
</dbReference>
<keyword evidence="4" id="KW-0812">Transmembrane</keyword>
<dbReference type="GO" id="GO:0005886">
    <property type="term" value="C:plasma membrane"/>
    <property type="evidence" value="ECO:0007669"/>
    <property type="project" value="UniProtKB-SubCell"/>
</dbReference>
<evidence type="ECO:0000313" key="10">
    <source>
        <dbReference type="Proteomes" id="UP000008820"/>
    </source>
</evidence>
<dbReference type="InterPro" id="IPR009318">
    <property type="entry name" value="Gustatory_rcpt"/>
</dbReference>
<dbReference type="OrthoDB" id="5800391at2759"/>
<reference evidence="9" key="2">
    <citation type="submission" date="2020-05" db="UniProtKB">
        <authorList>
            <consortium name="EnsemblMetazoa"/>
        </authorList>
    </citation>
    <scope>IDENTIFICATION</scope>
    <source>
        <strain evidence="9">LVP_AGWG</strain>
    </source>
</reference>
<keyword evidence="8" id="KW-0807">Transducer</keyword>
<evidence type="ECO:0000256" key="4">
    <source>
        <dbReference type="ARBA" id="ARBA00022692"/>
    </source>
</evidence>
<evidence type="ECO:0000256" key="5">
    <source>
        <dbReference type="ARBA" id="ARBA00022989"/>
    </source>
</evidence>
<comment type="similarity">
    <text evidence="2">Belongs to the insect chemoreceptor superfamily. Gustatory receptor (GR) family. Gr5a subfamily.</text>
</comment>
<dbReference type="AlphaFoldDB" id="A0A6I8T2U8"/>
<name>A0A6I8T2U8_AEDAE</name>
<dbReference type="FunCoup" id="A0A6I8T2U8">
    <property type="interactions" value="20"/>
</dbReference>
<dbReference type="PIRSF" id="PIRSF038981">
    <property type="entry name" value="GRP"/>
    <property type="match status" value="1"/>
</dbReference>
<comment type="subcellular location">
    <subcellularLocation>
        <location evidence="1">Cell membrane</location>
        <topology evidence="1">Multi-pass membrane protein</topology>
    </subcellularLocation>
</comment>
<reference evidence="9 10" key="1">
    <citation type="submission" date="2017-06" db="EMBL/GenBank/DDBJ databases">
        <title>Aedes aegypti genome working group (AGWG) sequencing and assembly.</title>
        <authorList>
            <consortium name="Aedes aegypti Genome Working Group (AGWG)"/>
            <person name="Matthews B.J."/>
        </authorList>
    </citation>
    <scope>NUCLEOTIDE SEQUENCE [LARGE SCALE GENOMIC DNA]</scope>
    <source>
        <strain evidence="9 10">LVP_AGWG</strain>
    </source>
</reference>
<evidence type="ECO:0000313" key="9">
    <source>
        <dbReference type="EnsemblMetazoa" id="AAEL000048-PB"/>
    </source>
</evidence>
<evidence type="ECO:0000256" key="6">
    <source>
        <dbReference type="ARBA" id="ARBA00023136"/>
    </source>
</evidence>
<gene>
    <name evidence="9" type="primary">5563657</name>
</gene>
<protein>
    <recommendedName>
        <fullName evidence="8">Gustatory receptor</fullName>
    </recommendedName>
</protein>
<keyword evidence="7 8" id="KW-0675">Receptor</keyword>
<evidence type="ECO:0000256" key="7">
    <source>
        <dbReference type="ARBA" id="ARBA00023170"/>
    </source>
</evidence>
<evidence type="ECO:0000256" key="3">
    <source>
        <dbReference type="ARBA" id="ARBA00022475"/>
    </source>
</evidence>
<keyword evidence="5" id="KW-1133">Transmembrane helix</keyword>
<sequence length="458" mass="53284">MMRVSQLSTMARKLLPQVLEPRQTGKIVRFNGELVPVQSKSRAFLKHFKYPKRATRENWIHDGSFHDAVSGLLITAQLFSIMPVCGIGQKDTTKLHFSWKSKRIFYSYAACMGTAFLAVTSTIRFVDRNFNFSRLTGVFFYFYNLYGMYCFVRVAQKWPVLMQKWFNVEQLLPQSSNIIERGKLANKIKLISILVITLSLMEHMLSIVAAVYYTPNCPNIKDPVKMFFKSNFLFVFYYFEYSEIRGFVVKFINVISTFVWSYIDLFVIIVSIGLSHTFRRINNHLMNHKREKMTEQFWGEQRQNYRNICDLVRFVDDAISIITMLSISSNLFFICASILNSLNTHPALVHTVYFWFGLAFLIGRTLAVSMCTAAVNDESQRPFEVLRAIPRDGWCVEAKRFAEEVINDTVALTGMKFFNMTRKLVLKVTGSIITYELVLIQFHQDETADYDLCTFRRT</sequence>
<keyword evidence="3" id="KW-1003">Cell membrane</keyword>
<keyword evidence="6" id="KW-0472">Membrane</keyword>
<dbReference type="EnsemblMetazoa" id="AAEL000048-RB">
    <property type="protein sequence ID" value="AAEL000048-PB"/>
    <property type="gene ID" value="AAEL000048"/>
</dbReference>
<dbReference type="InParanoid" id="A0A6I8T2U8"/>
<keyword evidence="10" id="KW-1185">Reference proteome</keyword>
<accession>A0A6I8T2U8</accession>
<dbReference type="GO" id="GO:0007165">
    <property type="term" value="P:signal transduction"/>
    <property type="evidence" value="ECO:0007669"/>
    <property type="project" value="UniProtKB-KW"/>
</dbReference>
<organism evidence="9 10">
    <name type="scientific">Aedes aegypti</name>
    <name type="common">Yellowfever mosquito</name>
    <name type="synonym">Culex aegypti</name>
    <dbReference type="NCBI Taxonomy" id="7159"/>
    <lineage>
        <taxon>Eukaryota</taxon>
        <taxon>Metazoa</taxon>
        <taxon>Ecdysozoa</taxon>
        <taxon>Arthropoda</taxon>
        <taxon>Hexapoda</taxon>
        <taxon>Insecta</taxon>
        <taxon>Pterygota</taxon>
        <taxon>Neoptera</taxon>
        <taxon>Endopterygota</taxon>
        <taxon>Diptera</taxon>
        <taxon>Nematocera</taxon>
        <taxon>Culicoidea</taxon>
        <taxon>Culicidae</taxon>
        <taxon>Culicinae</taxon>
        <taxon>Aedini</taxon>
        <taxon>Aedes</taxon>
        <taxon>Stegomyia</taxon>
    </lineage>
</organism>
<evidence type="ECO:0000256" key="8">
    <source>
        <dbReference type="PIRNR" id="PIRNR038981"/>
    </source>
</evidence>
<dbReference type="Proteomes" id="UP000008820">
    <property type="component" value="Chromosome 3"/>
</dbReference>
<evidence type="ECO:0000256" key="2">
    <source>
        <dbReference type="ARBA" id="ARBA00005327"/>
    </source>
</evidence>
<dbReference type="PANTHER" id="PTHR21421:SF29">
    <property type="entry name" value="GUSTATORY RECEPTOR 5A FOR TREHALOSE-RELATED"/>
    <property type="match status" value="1"/>
</dbReference>
<comment type="function">
    <text evidence="8">Plays a role in the sugar gustatory response.</text>
</comment>
<dbReference type="GO" id="GO:0033041">
    <property type="term" value="F:sweet taste receptor activity"/>
    <property type="evidence" value="ECO:0007669"/>
    <property type="project" value="TreeGrafter"/>
</dbReference>
<dbReference type="PANTHER" id="PTHR21421">
    <property type="entry name" value="GUSTATORY RECEPTOR"/>
    <property type="match status" value="1"/>
</dbReference>
<proteinExistence type="inferred from homology"/>
<evidence type="ECO:0000256" key="1">
    <source>
        <dbReference type="ARBA" id="ARBA00004651"/>
    </source>
</evidence>